<reference evidence="3 4" key="1">
    <citation type="submission" date="2024-03" db="EMBL/GenBank/DDBJ databases">
        <title>The Acrasis kona genome and developmental transcriptomes reveal deep origins of eukaryotic multicellular pathways.</title>
        <authorList>
            <person name="Sheikh S."/>
            <person name="Fu C.-J."/>
            <person name="Brown M.W."/>
            <person name="Baldauf S.L."/>
        </authorList>
    </citation>
    <scope>NUCLEOTIDE SEQUENCE [LARGE SCALE GENOMIC DNA]</scope>
    <source>
        <strain evidence="3 4">ATCC MYA-3509</strain>
    </source>
</reference>
<evidence type="ECO:0000256" key="1">
    <source>
        <dbReference type="SAM" id="MobiDB-lite"/>
    </source>
</evidence>
<protein>
    <recommendedName>
        <fullName evidence="2">Dynein heavy chain region D6 P-loop domain-containing protein</fullName>
    </recommendedName>
</protein>
<dbReference type="GO" id="GO:0008569">
    <property type="term" value="F:minus-end-directed microtubule motor activity"/>
    <property type="evidence" value="ECO:0007669"/>
    <property type="project" value="InterPro"/>
</dbReference>
<dbReference type="GO" id="GO:0007018">
    <property type="term" value="P:microtubule-based movement"/>
    <property type="evidence" value="ECO:0007669"/>
    <property type="project" value="InterPro"/>
</dbReference>
<accession>A0AAW2Z8M4</accession>
<feature type="region of interest" description="Disordered" evidence="1">
    <location>
        <begin position="1"/>
        <end position="24"/>
    </location>
</feature>
<dbReference type="GO" id="GO:0030286">
    <property type="term" value="C:dynein complex"/>
    <property type="evidence" value="ECO:0007669"/>
    <property type="project" value="InterPro"/>
</dbReference>
<dbReference type="Proteomes" id="UP001431209">
    <property type="component" value="Unassembled WGS sequence"/>
</dbReference>
<dbReference type="AlphaFoldDB" id="A0AAW2Z8M4"/>
<dbReference type="Gene3D" id="3.40.50.300">
    <property type="entry name" value="P-loop containing nucleotide triphosphate hydrolases"/>
    <property type="match status" value="1"/>
</dbReference>
<feature type="domain" description="Dynein heavy chain region D6 P-loop" evidence="2">
    <location>
        <begin position="28"/>
        <end position="58"/>
    </location>
</feature>
<dbReference type="InterPro" id="IPR004273">
    <property type="entry name" value="Dynein_heavy_D6_P-loop"/>
</dbReference>
<dbReference type="EMBL" id="JAOPGA020001097">
    <property type="protein sequence ID" value="KAL0485017.1"/>
    <property type="molecule type" value="Genomic_DNA"/>
</dbReference>
<gene>
    <name evidence="3" type="ORF">AKO1_003806</name>
</gene>
<dbReference type="InterPro" id="IPR027417">
    <property type="entry name" value="P-loop_NTPase"/>
</dbReference>
<feature type="non-terminal residue" evidence="3">
    <location>
        <position position="70"/>
    </location>
</feature>
<evidence type="ECO:0000259" key="2">
    <source>
        <dbReference type="Pfam" id="PF03028"/>
    </source>
</evidence>
<keyword evidence="4" id="KW-1185">Reference proteome</keyword>
<organism evidence="3 4">
    <name type="scientific">Acrasis kona</name>
    <dbReference type="NCBI Taxonomy" id="1008807"/>
    <lineage>
        <taxon>Eukaryota</taxon>
        <taxon>Discoba</taxon>
        <taxon>Heterolobosea</taxon>
        <taxon>Tetramitia</taxon>
        <taxon>Eutetramitia</taxon>
        <taxon>Acrasidae</taxon>
        <taxon>Acrasis</taxon>
    </lineage>
</organism>
<evidence type="ECO:0000313" key="4">
    <source>
        <dbReference type="Proteomes" id="UP001431209"/>
    </source>
</evidence>
<evidence type="ECO:0000313" key="3">
    <source>
        <dbReference type="EMBL" id="KAL0485017.1"/>
    </source>
</evidence>
<feature type="compositionally biased region" description="Polar residues" evidence="1">
    <location>
        <begin position="1"/>
        <end position="10"/>
    </location>
</feature>
<dbReference type="Pfam" id="PF03028">
    <property type="entry name" value="Dynein_heavy"/>
    <property type="match status" value="1"/>
</dbReference>
<name>A0AAW2Z8M4_9EUKA</name>
<comment type="caution">
    <text evidence="3">The sequence shown here is derived from an EMBL/GenBank/DDBJ whole genome shotgun (WGS) entry which is preliminary data.</text>
</comment>
<proteinExistence type="predicted"/>
<sequence length="70" mass="7253">MEVGVQQGSDKQAAAGAPDQAAATSAVGGIHPDFRLWITSEPNPKFAIGLLQMSIKLTLEGEVGMKAGMK</sequence>
<feature type="compositionally biased region" description="Low complexity" evidence="1">
    <location>
        <begin position="13"/>
        <end position="24"/>
    </location>
</feature>